<accession>A0AA49A9I5</accession>
<keyword evidence="2" id="KW-1185">Reference proteome</keyword>
<protein>
    <submittedName>
        <fullName evidence="1">Uncharacterized protein</fullName>
    </submittedName>
</protein>
<sequence>MFSSILRAAGRILRGRLVLSLTLLTLLTLPFLVALPAQAVVVTGVKKVVVLRVYFQDYSNASRYTQAQVQGFFNNMNTLWGTNTSHGNISITAQANSALIQLPDNRSSYIDDFPDGDLSNGTKFQKVIDDAIANSSGMDWTNVDAVIVVMSETSLTQFHRGQGGTCNARMGPGSSATPLVGCAIFSENPGSTDPQVWGRWSHELGHAFQTRGAIHPSNYNSSFEQMDANYPGQTGMFEQQSSTDFGWMPDSKYKTITAITGGATVALYAQEYDPAGKPNMQAIKAYLGSGGSAYYLISVRRRVLGDDLNASFPSAGIPDEGVLIERVVPGGGQEVTLQGKGGDRDKLWQEGDTFTNASDGIWIFVNKKFDADNYDITVRYADQASKADVGIKSWLAPPGNTYETTDLWIDSPVNGYGVFRYGSWSDLLGGTVPQGNGDDPAIGQVNRIYARAQLWRGHGAKRGGPF</sequence>
<evidence type="ECO:0000313" key="1">
    <source>
        <dbReference type="EMBL" id="QPI51469.1"/>
    </source>
</evidence>
<evidence type="ECO:0000313" key="2">
    <source>
        <dbReference type="Proteomes" id="UP000662888"/>
    </source>
</evidence>
<dbReference type="RefSeq" id="WP_206091060.1">
    <property type="nucleotide sequence ID" value="NZ_CP065053.1"/>
</dbReference>
<name>A0AA49A9I5_9BURK</name>
<reference evidence="1 2" key="1">
    <citation type="submission" date="2020-11" db="EMBL/GenBank/DDBJ databases">
        <authorList>
            <person name="Sun Q."/>
        </authorList>
    </citation>
    <scope>NUCLEOTIDE SEQUENCE [LARGE SCALE GENOMIC DNA]</scope>
    <source>
        <strain evidence="1 2">P8398</strain>
    </source>
</reference>
<gene>
    <name evidence="1" type="ORF">IV454_08125</name>
</gene>
<organism evidence="1 2">
    <name type="scientific">Massilia antarctica</name>
    <dbReference type="NCBI Taxonomy" id="2765360"/>
    <lineage>
        <taxon>Bacteria</taxon>
        <taxon>Pseudomonadati</taxon>
        <taxon>Pseudomonadota</taxon>
        <taxon>Betaproteobacteria</taxon>
        <taxon>Burkholderiales</taxon>
        <taxon>Oxalobacteraceae</taxon>
        <taxon>Telluria group</taxon>
        <taxon>Massilia</taxon>
    </lineage>
</organism>
<dbReference type="EMBL" id="CP065053">
    <property type="protein sequence ID" value="QPI51469.1"/>
    <property type="molecule type" value="Genomic_DNA"/>
</dbReference>
<dbReference type="Proteomes" id="UP000662888">
    <property type="component" value="Chromosome"/>
</dbReference>
<proteinExistence type="predicted"/>